<feature type="domain" description="Bacterial sugar transferase" evidence="3">
    <location>
        <begin position="158"/>
        <end position="396"/>
    </location>
</feature>
<dbReference type="Gene3D" id="3.40.50.2300">
    <property type="match status" value="1"/>
</dbReference>
<reference evidence="4" key="2">
    <citation type="journal article" date="2024" name="Antonie Van Leeuwenhoek">
        <title>Roseihalotalea indica gen. nov., sp. nov., a halophilic Bacteroidetes from mesopelagic Southwest Indian Ocean with higher carbohydrate metabolic potential.</title>
        <authorList>
            <person name="Chen B."/>
            <person name="Zhang M."/>
            <person name="Lin D."/>
            <person name="Ye J."/>
            <person name="Tang K."/>
        </authorList>
    </citation>
    <scope>NUCLEOTIDE SEQUENCE</scope>
    <source>
        <strain evidence="4">TK19036</strain>
    </source>
</reference>
<protein>
    <submittedName>
        <fullName evidence="4">Sugar transferase</fullName>
    </submittedName>
</protein>
<dbReference type="PANTHER" id="PTHR30576">
    <property type="entry name" value="COLANIC BIOSYNTHESIS UDP-GLUCOSE LIPID CARRIER TRANSFERASE"/>
    <property type="match status" value="1"/>
</dbReference>
<dbReference type="InterPro" id="IPR011006">
    <property type="entry name" value="CheY-like_superfamily"/>
</dbReference>
<organism evidence="4">
    <name type="scientific">Roseihalotalea indica</name>
    <dbReference type="NCBI Taxonomy" id="2867963"/>
    <lineage>
        <taxon>Bacteria</taxon>
        <taxon>Pseudomonadati</taxon>
        <taxon>Bacteroidota</taxon>
        <taxon>Cytophagia</taxon>
        <taxon>Cytophagales</taxon>
        <taxon>Catalimonadaceae</taxon>
        <taxon>Roseihalotalea</taxon>
    </lineage>
</organism>
<keyword evidence="2" id="KW-0812">Transmembrane</keyword>
<evidence type="ECO:0000313" key="4">
    <source>
        <dbReference type="EMBL" id="WKN34477.1"/>
    </source>
</evidence>
<gene>
    <name evidence="4" type="ORF">K4G66_19045</name>
</gene>
<dbReference type="EMBL" id="CP120682">
    <property type="protein sequence ID" value="WKN34477.1"/>
    <property type="molecule type" value="Genomic_DNA"/>
</dbReference>
<dbReference type="GO" id="GO:0016780">
    <property type="term" value="F:phosphotransferase activity, for other substituted phosphate groups"/>
    <property type="evidence" value="ECO:0007669"/>
    <property type="project" value="TreeGrafter"/>
</dbReference>
<keyword evidence="4" id="KW-0808">Transferase</keyword>
<sequence length="401" mass="46310">MTTIIIIGDQQLSMIGEALRNEYQSISFSSIEYFSDYLSNWQTAPCVIVLGETVGQLTYIDVLTHLHEKGLDKKFPVLLVSEHNTPEHIQEAFAYGVTDLIFLPLNMQQLSKLVQHVVELNITIKKSAEKVSEKTKQLNNKKQYFLQPSKEFQMPLSKRTFDILVSFSLLLLLIPLFIGLAIAIKLESKGPVFYYSNRVGTGYKIFKFWKFRSMRQDADQLIDNLKHLNHYTEEKKEVTVTEVASPPVIDDSIQWDQFLIKDDQLIDENTFDEYMASENKNMFIKIPNDPRITRVGRFIRNTSMDELPQLFNVLIGDMSLVGNRPLPLYEAEKLTSDDLSKRFMAPAGITGLWQVTERGKRDTSEESRKKLDIEYAENYSFWLDMKILVKTPLAAFQHENV</sequence>
<dbReference type="InterPro" id="IPR003362">
    <property type="entry name" value="Bact_transf"/>
</dbReference>
<accession>A0AA49GH28</accession>
<comment type="similarity">
    <text evidence="1">Belongs to the bacterial sugar transferase family.</text>
</comment>
<keyword evidence="2" id="KW-0472">Membrane</keyword>
<evidence type="ECO:0000256" key="2">
    <source>
        <dbReference type="SAM" id="Phobius"/>
    </source>
</evidence>
<dbReference type="Pfam" id="PF02397">
    <property type="entry name" value="Bac_transf"/>
    <property type="match status" value="1"/>
</dbReference>
<keyword evidence="2" id="KW-1133">Transmembrane helix</keyword>
<proteinExistence type="inferred from homology"/>
<dbReference type="PANTHER" id="PTHR30576:SF0">
    <property type="entry name" value="UNDECAPRENYL-PHOSPHATE N-ACETYLGALACTOSAMINYL 1-PHOSPHATE TRANSFERASE-RELATED"/>
    <property type="match status" value="1"/>
</dbReference>
<evidence type="ECO:0000256" key="1">
    <source>
        <dbReference type="ARBA" id="ARBA00006464"/>
    </source>
</evidence>
<dbReference type="AlphaFoldDB" id="A0AA49GH28"/>
<evidence type="ECO:0000259" key="3">
    <source>
        <dbReference type="Pfam" id="PF02397"/>
    </source>
</evidence>
<name>A0AA49GH28_9BACT</name>
<feature type="transmembrane region" description="Helical" evidence="2">
    <location>
        <begin position="163"/>
        <end position="184"/>
    </location>
</feature>
<reference evidence="4" key="1">
    <citation type="journal article" date="2023" name="Comput. Struct. Biotechnol. J.">
        <title>Discovery of a novel marine Bacteroidetes with a rich repertoire of carbohydrate-active enzymes.</title>
        <authorList>
            <person name="Chen B."/>
            <person name="Liu G."/>
            <person name="Chen Q."/>
            <person name="Wang H."/>
            <person name="Liu L."/>
            <person name="Tang K."/>
        </authorList>
    </citation>
    <scope>NUCLEOTIDE SEQUENCE</scope>
    <source>
        <strain evidence="4">TK19036</strain>
    </source>
</reference>
<dbReference type="SUPFAM" id="SSF52172">
    <property type="entry name" value="CheY-like"/>
    <property type="match status" value="1"/>
</dbReference>